<dbReference type="CDD" id="cd07756">
    <property type="entry name" value="CYTH-like_Pase_CHAD"/>
    <property type="match status" value="1"/>
</dbReference>
<dbReference type="InterPro" id="IPR038186">
    <property type="entry name" value="CHAD_dom_sf"/>
</dbReference>
<keyword evidence="4" id="KW-1185">Reference proteome</keyword>
<protein>
    <submittedName>
        <fullName evidence="3">CHAD domain-containing protein</fullName>
    </submittedName>
</protein>
<gene>
    <name evidence="3" type="ORF">LVY65_08860</name>
</gene>
<dbReference type="PANTHER" id="PTHR39569:SF1">
    <property type="entry name" value="INORGANIC TRIPHOSPHATASE"/>
    <property type="match status" value="1"/>
</dbReference>
<dbReference type="PROSITE" id="PS51708">
    <property type="entry name" value="CHAD"/>
    <property type="match status" value="1"/>
</dbReference>
<dbReference type="GO" id="GO:0050355">
    <property type="term" value="F:inorganic triphosphate phosphatase activity"/>
    <property type="evidence" value="ECO:0007669"/>
    <property type="project" value="InterPro"/>
</dbReference>
<dbReference type="RefSeq" id="WP_235067687.1">
    <property type="nucleotide sequence ID" value="NZ_JAKFGM010000002.1"/>
</dbReference>
<dbReference type="EMBL" id="JAKFGM010000002">
    <property type="protein sequence ID" value="MCF2515170.1"/>
    <property type="molecule type" value="Genomic_DNA"/>
</dbReference>
<dbReference type="SUPFAM" id="SSF55154">
    <property type="entry name" value="CYTH-like phosphatases"/>
    <property type="match status" value="1"/>
</dbReference>
<dbReference type="Gene3D" id="1.40.20.10">
    <property type="entry name" value="CHAD domain"/>
    <property type="match status" value="1"/>
</dbReference>
<dbReference type="Proteomes" id="UP001139410">
    <property type="component" value="Unassembled WGS sequence"/>
</dbReference>
<dbReference type="InterPro" id="IPR039013">
    <property type="entry name" value="YgiF"/>
</dbReference>
<dbReference type="AlphaFoldDB" id="A0A9X1TXH1"/>
<evidence type="ECO:0000259" key="1">
    <source>
        <dbReference type="PROSITE" id="PS51707"/>
    </source>
</evidence>
<feature type="domain" description="CYTH" evidence="1">
    <location>
        <begin position="2"/>
        <end position="198"/>
    </location>
</feature>
<dbReference type="SMART" id="SM01118">
    <property type="entry name" value="CYTH"/>
    <property type="match status" value="1"/>
</dbReference>
<dbReference type="Pfam" id="PF05235">
    <property type="entry name" value="CHAD"/>
    <property type="match status" value="1"/>
</dbReference>
<dbReference type="InterPro" id="IPR007899">
    <property type="entry name" value="CHAD_dom"/>
</dbReference>
<feature type="domain" description="CHAD" evidence="2">
    <location>
        <begin position="213"/>
        <end position="480"/>
    </location>
</feature>
<dbReference type="Gene3D" id="2.40.320.10">
    <property type="entry name" value="Hypothetical Protein Pfu-838710-001"/>
    <property type="match status" value="1"/>
</dbReference>
<dbReference type="GO" id="GO:0046872">
    <property type="term" value="F:metal ion binding"/>
    <property type="evidence" value="ECO:0007669"/>
    <property type="project" value="TreeGrafter"/>
</dbReference>
<dbReference type="PANTHER" id="PTHR39569">
    <property type="entry name" value="INORGANIC TRIPHOSPHATASE"/>
    <property type="match status" value="1"/>
</dbReference>
<dbReference type="InterPro" id="IPR033469">
    <property type="entry name" value="CYTH-like_dom_sf"/>
</dbReference>
<dbReference type="PROSITE" id="PS51707">
    <property type="entry name" value="CYTH"/>
    <property type="match status" value="1"/>
</dbReference>
<proteinExistence type="predicted"/>
<sequence>MAREVELKLEIDPAHVGKLKSHPLFRRKPHRAQQTSVYFDTPKGKLRKSGWVLRVRHEGDRWIQTIKHSGDNAGLFDRGEWEADVTGSQPNLEAIAGTPLNALIKARQFRDLVPLVRTEVTRSTWIASANSATIEITYDEGSIEAGGASEPIHEVELELKAGRAPVLFSTAKRISANIPVKLGVLAKSERGFALAEGRQGKPVKATHVDLNEKATVAEGFAVIVTACLKHFRINEALLISHGDSEALHQLRVAVRRIRSALWLFRPVVKDDEFIRASDRLRRFTRELGAARNIDVILATMREGDPARDHLERDRRLLYARILRKLDSRAFRAFVLDLLAWTHTGEWRNGKKAGKRLIPFAVRRLDKLWDKIDERGADLSRLTVGERHRLRIDTKKIRYALQFLEEPFRRAGRAQEEFAAAAEGVQDSLGCLNDLATRQALLGTTPQPWLIEMDATRYLRAAKGYLRKLRKIRPYWRKASR</sequence>
<evidence type="ECO:0000313" key="3">
    <source>
        <dbReference type="EMBL" id="MCF2515170.1"/>
    </source>
</evidence>
<evidence type="ECO:0000259" key="2">
    <source>
        <dbReference type="PROSITE" id="PS51708"/>
    </source>
</evidence>
<organism evidence="3 4">
    <name type="scientific">Sphingomonas cremea</name>
    <dbReference type="NCBI Taxonomy" id="2904799"/>
    <lineage>
        <taxon>Bacteria</taxon>
        <taxon>Pseudomonadati</taxon>
        <taxon>Pseudomonadota</taxon>
        <taxon>Alphaproteobacteria</taxon>
        <taxon>Sphingomonadales</taxon>
        <taxon>Sphingomonadaceae</taxon>
        <taxon>Sphingomonas</taxon>
    </lineage>
</organism>
<reference evidence="3" key="1">
    <citation type="submission" date="2022-01" db="EMBL/GenBank/DDBJ databases">
        <authorList>
            <person name="Jo J.-H."/>
            <person name="Im W.-T."/>
        </authorList>
    </citation>
    <scope>NUCLEOTIDE SEQUENCE</scope>
    <source>
        <strain evidence="3">G124</strain>
    </source>
</reference>
<evidence type="ECO:0000313" key="4">
    <source>
        <dbReference type="Proteomes" id="UP001139410"/>
    </source>
</evidence>
<dbReference type="SMART" id="SM00880">
    <property type="entry name" value="CHAD"/>
    <property type="match status" value="1"/>
</dbReference>
<accession>A0A9X1TXH1</accession>
<dbReference type="InterPro" id="IPR023577">
    <property type="entry name" value="CYTH_domain"/>
</dbReference>
<name>A0A9X1TXH1_9SPHN</name>
<dbReference type="Pfam" id="PF01928">
    <property type="entry name" value="CYTH"/>
    <property type="match status" value="1"/>
</dbReference>
<comment type="caution">
    <text evidence="3">The sequence shown here is derived from an EMBL/GenBank/DDBJ whole genome shotgun (WGS) entry which is preliminary data.</text>
</comment>